<evidence type="ECO:0000313" key="3">
    <source>
        <dbReference type="Proteomes" id="UP000001812"/>
    </source>
</evidence>
<dbReference type="HOGENOM" id="CLU_3077629_0_0_4"/>
<evidence type="ECO:0000313" key="2">
    <source>
        <dbReference type="EMBL" id="EET05186.1"/>
    </source>
</evidence>
<proteinExistence type="predicted"/>
<protein>
    <submittedName>
        <fullName evidence="2">Uncharacterized protein</fullName>
    </submittedName>
</protein>
<feature type="compositionally biased region" description="Low complexity" evidence="1">
    <location>
        <begin position="42"/>
        <end position="53"/>
    </location>
</feature>
<dbReference type="RefSeq" id="WP_004529388.1">
    <property type="nucleotide sequence ID" value="NZ_CM000833.1"/>
</dbReference>
<dbReference type="Proteomes" id="UP000001812">
    <property type="component" value="Chromosome II"/>
</dbReference>
<name>A0A0E1VYR3_BURPE</name>
<sequence>MAAIRRRGDARRRVAFDEPRVAGKRGAWRSRFRCDARDAAADSAMRRSAQQRVARQRAAKRRAVK</sequence>
<feature type="region of interest" description="Disordered" evidence="1">
    <location>
        <begin position="42"/>
        <end position="65"/>
    </location>
</feature>
<evidence type="ECO:0000256" key="1">
    <source>
        <dbReference type="SAM" id="MobiDB-lite"/>
    </source>
</evidence>
<reference evidence="3" key="1">
    <citation type="submission" date="2007-08" db="EMBL/GenBank/DDBJ databases">
        <title>Annotation of Burkholderia pseudomallei 1710a.</title>
        <authorList>
            <person name="Harkins D.M."/>
            <person name="DeShazer D."/>
            <person name="Woods D.E."/>
            <person name="Brinkac L.M."/>
            <person name="Brown K.A."/>
            <person name="Hung G.C."/>
            <person name="Tuanyok A."/>
            <person name="Zhang B."/>
            <person name="Nierman W.C."/>
        </authorList>
    </citation>
    <scope>NUCLEOTIDE SEQUENCE [LARGE SCALE GENOMIC DNA]</scope>
    <source>
        <strain evidence="3">1710a</strain>
    </source>
</reference>
<organism evidence="2 3">
    <name type="scientific">Burkholderia pseudomallei 1710a</name>
    <dbReference type="NCBI Taxonomy" id="320371"/>
    <lineage>
        <taxon>Bacteria</taxon>
        <taxon>Pseudomonadati</taxon>
        <taxon>Pseudomonadota</taxon>
        <taxon>Betaproteobacteria</taxon>
        <taxon>Burkholderiales</taxon>
        <taxon>Burkholderiaceae</taxon>
        <taxon>Burkholderia</taxon>
        <taxon>pseudomallei group</taxon>
    </lineage>
</organism>
<feature type="compositionally biased region" description="Basic residues" evidence="1">
    <location>
        <begin position="54"/>
        <end position="65"/>
    </location>
</feature>
<dbReference type="EMBL" id="CM000833">
    <property type="protein sequence ID" value="EET05186.1"/>
    <property type="molecule type" value="Genomic_DNA"/>
</dbReference>
<accession>A0A0E1VYR3</accession>
<reference evidence="2 3" key="2">
    <citation type="submission" date="2009-05" db="EMBL/GenBank/DDBJ databases">
        <authorList>
            <person name="Harkins D.M."/>
            <person name="DeShazer D."/>
            <person name="Woods D.E."/>
            <person name="Brinkac L.M."/>
            <person name="Brown K.A."/>
            <person name="Hung G.C."/>
            <person name="Tuanyok A."/>
            <person name="Zhang B."/>
            <person name="Nierman W.C."/>
        </authorList>
    </citation>
    <scope>NUCLEOTIDE SEQUENCE [LARGE SCALE GENOMIC DNA]</scope>
    <source>
        <strain evidence="2 3">1710a</strain>
    </source>
</reference>
<gene>
    <name evidence="2" type="ORF">BURPS1710A_A2230</name>
</gene>
<dbReference type="AlphaFoldDB" id="A0A0E1VYR3"/>